<protein>
    <recommendedName>
        <fullName evidence="4">Secreted protein</fullName>
    </recommendedName>
</protein>
<organism evidence="2 3">
    <name type="scientific">Parathielavia appendiculata</name>
    <dbReference type="NCBI Taxonomy" id="2587402"/>
    <lineage>
        <taxon>Eukaryota</taxon>
        <taxon>Fungi</taxon>
        <taxon>Dikarya</taxon>
        <taxon>Ascomycota</taxon>
        <taxon>Pezizomycotina</taxon>
        <taxon>Sordariomycetes</taxon>
        <taxon>Sordariomycetidae</taxon>
        <taxon>Sordariales</taxon>
        <taxon>Chaetomiaceae</taxon>
        <taxon>Parathielavia</taxon>
    </lineage>
</organism>
<name>A0AAN6Z4H1_9PEZI</name>
<keyword evidence="3" id="KW-1185">Reference proteome</keyword>
<comment type="caution">
    <text evidence="2">The sequence shown here is derived from an EMBL/GenBank/DDBJ whole genome shotgun (WGS) entry which is preliminary data.</text>
</comment>
<feature type="chain" id="PRO_5042896276" description="Secreted protein" evidence="1">
    <location>
        <begin position="33"/>
        <end position="146"/>
    </location>
</feature>
<dbReference type="RefSeq" id="XP_062648294.1">
    <property type="nucleotide sequence ID" value="XM_062787168.1"/>
</dbReference>
<evidence type="ECO:0000256" key="1">
    <source>
        <dbReference type="SAM" id="SignalP"/>
    </source>
</evidence>
<evidence type="ECO:0008006" key="4">
    <source>
        <dbReference type="Google" id="ProtNLM"/>
    </source>
</evidence>
<dbReference type="AlphaFoldDB" id="A0AAN6Z4H1"/>
<proteinExistence type="predicted"/>
<keyword evidence="1" id="KW-0732">Signal</keyword>
<gene>
    <name evidence="2" type="ORF">N657DRAFT_395429</name>
</gene>
<feature type="signal peptide" evidence="1">
    <location>
        <begin position="1"/>
        <end position="32"/>
    </location>
</feature>
<reference evidence="2" key="2">
    <citation type="submission" date="2023-05" db="EMBL/GenBank/DDBJ databases">
        <authorList>
            <consortium name="Lawrence Berkeley National Laboratory"/>
            <person name="Steindorff A."/>
            <person name="Hensen N."/>
            <person name="Bonometti L."/>
            <person name="Westerberg I."/>
            <person name="Brannstrom I.O."/>
            <person name="Guillou S."/>
            <person name="Cros-Aarteil S."/>
            <person name="Calhoun S."/>
            <person name="Haridas S."/>
            <person name="Kuo A."/>
            <person name="Mondo S."/>
            <person name="Pangilinan J."/>
            <person name="Riley R."/>
            <person name="Labutti K."/>
            <person name="Andreopoulos B."/>
            <person name="Lipzen A."/>
            <person name="Chen C."/>
            <person name="Yanf M."/>
            <person name="Daum C."/>
            <person name="Ng V."/>
            <person name="Clum A."/>
            <person name="Ohm R."/>
            <person name="Martin F."/>
            <person name="Silar P."/>
            <person name="Natvig D."/>
            <person name="Lalanne C."/>
            <person name="Gautier V."/>
            <person name="Ament-Velasquez S.L."/>
            <person name="Kruys A."/>
            <person name="Hutchinson M.I."/>
            <person name="Powell A.J."/>
            <person name="Barry K."/>
            <person name="Miller A.N."/>
            <person name="Grigoriev I.V."/>
            <person name="Debuchy R."/>
            <person name="Gladieux P."/>
            <person name="Thoren M.H."/>
            <person name="Johannesson H."/>
        </authorList>
    </citation>
    <scope>NUCLEOTIDE SEQUENCE</scope>
    <source>
        <strain evidence="2">CBS 731.68</strain>
    </source>
</reference>
<accession>A0AAN6Z4H1</accession>
<evidence type="ECO:0000313" key="2">
    <source>
        <dbReference type="EMBL" id="KAK4124523.1"/>
    </source>
</evidence>
<evidence type="ECO:0000313" key="3">
    <source>
        <dbReference type="Proteomes" id="UP001302602"/>
    </source>
</evidence>
<dbReference type="Proteomes" id="UP001302602">
    <property type="component" value="Unassembled WGS sequence"/>
</dbReference>
<dbReference type="GeneID" id="87823938"/>
<sequence length="146" mass="16271">MVPCSPRILLFRHSHVAAWLWRLLPCLWPNRGSEVNHIGCLGNICLCQALPIFRARSDVSNFECPPDLSGLLVPLHCQSYLSVECCTFKVSLYHLKSTSRCLILLPTWKMILARRFQALLSDTLPSGSGQAINGSRPVSAAAWTPR</sequence>
<reference evidence="2" key="1">
    <citation type="journal article" date="2023" name="Mol. Phylogenet. Evol.">
        <title>Genome-scale phylogeny and comparative genomics of the fungal order Sordariales.</title>
        <authorList>
            <person name="Hensen N."/>
            <person name="Bonometti L."/>
            <person name="Westerberg I."/>
            <person name="Brannstrom I.O."/>
            <person name="Guillou S."/>
            <person name="Cros-Aarteil S."/>
            <person name="Calhoun S."/>
            <person name="Haridas S."/>
            <person name="Kuo A."/>
            <person name="Mondo S."/>
            <person name="Pangilinan J."/>
            <person name="Riley R."/>
            <person name="LaButti K."/>
            <person name="Andreopoulos B."/>
            <person name="Lipzen A."/>
            <person name="Chen C."/>
            <person name="Yan M."/>
            <person name="Daum C."/>
            <person name="Ng V."/>
            <person name="Clum A."/>
            <person name="Steindorff A."/>
            <person name="Ohm R.A."/>
            <person name="Martin F."/>
            <person name="Silar P."/>
            <person name="Natvig D.O."/>
            <person name="Lalanne C."/>
            <person name="Gautier V."/>
            <person name="Ament-Velasquez S.L."/>
            <person name="Kruys A."/>
            <person name="Hutchinson M.I."/>
            <person name="Powell A.J."/>
            <person name="Barry K."/>
            <person name="Miller A.N."/>
            <person name="Grigoriev I.V."/>
            <person name="Debuchy R."/>
            <person name="Gladieux P."/>
            <person name="Hiltunen Thoren M."/>
            <person name="Johannesson H."/>
        </authorList>
    </citation>
    <scope>NUCLEOTIDE SEQUENCE</scope>
    <source>
        <strain evidence="2">CBS 731.68</strain>
    </source>
</reference>
<dbReference type="EMBL" id="MU853227">
    <property type="protein sequence ID" value="KAK4124523.1"/>
    <property type="molecule type" value="Genomic_DNA"/>
</dbReference>